<dbReference type="OMA" id="NCETHIY"/>
<evidence type="ECO:0000313" key="7">
    <source>
        <dbReference type="Proteomes" id="UP000694892"/>
    </source>
</evidence>
<protein>
    <recommendedName>
        <fullName evidence="8">B30.2/SPRY domain-containing protein</fullName>
    </recommendedName>
</protein>
<keyword evidence="3" id="KW-0862">Zinc</keyword>
<keyword evidence="2" id="KW-0863">Zinc-finger</keyword>
<evidence type="ECO:0000259" key="5">
    <source>
        <dbReference type="PROSITE" id="PS50835"/>
    </source>
</evidence>
<dbReference type="Gene3D" id="2.60.120.920">
    <property type="match status" value="1"/>
</dbReference>
<dbReference type="InterPro" id="IPR001870">
    <property type="entry name" value="B30.2/SPRY"/>
</dbReference>
<dbReference type="PROSITE" id="PS50188">
    <property type="entry name" value="B302_SPRY"/>
    <property type="match status" value="1"/>
</dbReference>
<evidence type="ECO:0000259" key="4">
    <source>
        <dbReference type="PROSITE" id="PS50188"/>
    </source>
</evidence>
<dbReference type="InterPro" id="IPR043136">
    <property type="entry name" value="B30.2/SPRY_sf"/>
</dbReference>
<dbReference type="PANTHER" id="PTHR25465:SF71">
    <property type="entry name" value="E3 UBIQUITIN-PROTEIN LIGASE TRIM39-LIKE"/>
    <property type="match status" value="1"/>
</dbReference>
<dbReference type="PRINTS" id="PR01407">
    <property type="entry name" value="BUTYPHLNCDUF"/>
</dbReference>
<evidence type="ECO:0000313" key="6">
    <source>
        <dbReference type="EMBL" id="OCT60306.1"/>
    </source>
</evidence>
<proteinExistence type="predicted"/>
<dbReference type="Proteomes" id="UP000694892">
    <property type="component" value="Chromosome 9_10S"/>
</dbReference>
<dbReference type="GO" id="GO:0008270">
    <property type="term" value="F:zinc ion binding"/>
    <property type="evidence" value="ECO:0007669"/>
    <property type="project" value="UniProtKB-KW"/>
</dbReference>
<dbReference type="AlphaFoldDB" id="A0A974BTG2"/>
<dbReference type="InterPro" id="IPR003879">
    <property type="entry name" value="Butyrophylin_SPRY"/>
</dbReference>
<dbReference type="SMART" id="SM00449">
    <property type="entry name" value="SPRY"/>
    <property type="match status" value="1"/>
</dbReference>
<dbReference type="CDD" id="cd12891">
    <property type="entry name" value="SPRY_PRY_C-I_2"/>
    <property type="match status" value="1"/>
</dbReference>
<evidence type="ECO:0000256" key="3">
    <source>
        <dbReference type="ARBA" id="ARBA00022833"/>
    </source>
</evidence>
<reference evidence="7" key="1">
    <citation type="journal article" date="2016" name="Nature">
        <title>Genome evolution in the allotetraploid frog Xenopus laevis.</title>
        <authorList>
            <person name="Session A.M."/>
            <person name="Uno Y."/>
            <person name="Kwon T."/>
            <person name="Chapman J.A."/>
            <person name="Toyoda A."/>
            <person name="Takahashi S."/>
            <person name="Fukui A."/>
            <person name="Hikosaka A."/>
            <person name="Suzuki A."/>
            <person name="Kondo M."/>
            <person name="van Heeringen S.J."/>
            <person name="Quigley I."/>
            <person name="Heinz S."/>
            <person name="Ogino H."/>
            <person name="Ochi H."/>
            <person name="Hellsten U."/>
            <person name="Lyons J.B."/>
            <person name="Simakov O."/>
            <person name="Putnam N."/>
            <person name="Stites J."/>
            <person name="Kuroki Y."/>
            <person name="Tanaka T."/>
            <person name="Michiue T."/>
            <person name="Watanabe M."/>
            <person name="Bogdanovic O."/>
            <person name="Lister R."/>
            <person name="Georgiou G."/>
            <person name="Paranjpe S.S."/>
            <person name="van Kruijsbergen I."/>
            <person name="Shu S."/>
            <person name="Carlson J."/>
            <person name="Kinoshita T."/>
            <person name="Ohta Y."/>
            <person name="Mawaribuchi S."/>
            <person name="Jenkins J."/>
            <person name="Grimwood J."/>
            <person name="Schmutz J."/>
            <person name="Mitros T."/>
            <person name="Mozaffari S.V."/>
            <person name="Suzuki Y."/>
            <person name="Haramoto Y."/>
            <person name="Yamamoto T.S."/>
            <person name="Takagi C."/>
            <person name="Heald R."/>
            <person name="Miller K."/>
            <person name="Haudenschild C."/>
            <person name="Kitzman J."/>
            <person name="Nakayama T."/>
            <person name="Izutsu Y."/>
            <person name="Robert J."/>
            <person name="Fortriede J."/>
            <person name="Burns K."/>
            <person name="Lotay V."/>
            <person name="Karimi K."/>
            <person name="Yasuoka Y."/>
            <person name="Dichmann D.S."/>
            <person name="Flajnik M.F."/>
            <person name="Houston D.W."/>
            <person name="Shendure J."/>
            <person name="DuPasquier L."/>
            <person name="Vize P.D."/>
            <person name="Zorn A.M."/>
            <person name="Ito M."/>
            <person name="Marcotte E.M."/>
            <person name="Wallingford J.B."/>
            <person name="Ito Y."/>
            <person name="Asashima M."/>
            <person name="Ueno N."/>
            <person name="Matsuda Y."/>
            <person name="Veenstra G.J."/>
            <person name="Fujiyama A."/>
            <person name="Harland R.M."/>
            <person name="Taira M."/>
            <person name="Rokhsar D.S."/>
        </authorList>
    </citation>
    <scope>NUCLEOTIDE SEQUENCE [LARGE SCALE GENOMIC DNA]</scope>
    <source>
        <strain evidence="7">J</strain>
    </source>
</reference>
<dbReference type="InterPro" id="IPR013320">
    <property type="entry name" value="ConA-like_dom_sf"/>
</dbReference>
<dbReference type="SUPFAM" id="SSF49899">
    <property type="entry name" value="Concanavalin A-like lectins/glucanases"/>
    <property type="match status" value="1"/>
</dbReference>
<dbReference type="InterPro" id="IPR007110">
    <property type="entry name" value="Ig-like_dom"/>
</dbReference>
<dbReference type="EMBL" id="CM004483">
    <property type="protein sequence ID" value="OCT60306.1"/>
    <property type="molecule type" value="Genomic_DNA"/>
</dbReference>
<keyword evidence="1" id="KW-0479">Metal-binding</keyword>
<dbReference type="InterPro" id="IPR003877">
    <property type="entry name" value="SPRY_dom"/>
</dbReference>
<name>A0A974BTG2_XENLA</name>
<dbReference type="InterPro" id="IPR051051">
    <property type="entry name" value="E3_ubiq-ligase_TRIM/RNF"/>
</dbReference>
<organism evidence="6 7">
    <name type="scientific">Xenopus laevis</name>
    <name type="common">African clawed frog</name>
    <dbReference type="NCBI Taxonomy" id="8355"/>
    <lineage>
        <taxon>Eukaryota</taxon>
        <taxon>Metazoa</taxon>
        <taxon>Chordata</taxon>
        <taxon>Craniata</taxon>
        <taxon>Vertebrata</taxon>
        <taxon>Euteleostomi</taxon>
        <taxon>Amphibia</taxon>
        <taxon>Batrachia</taxon>
        <taxon>Anura</taxon>
        <taxon>Pipoidea</taxon>
        <taxon>Pipidae</taxon>
        <taxon>Xenopodinae</taxon>
        <taxon>Xenopus</taxon>
        <taxon>Xenopus</taxon>
    </lineage>
</organism>
<evidence type="ECO:0000256" key="2">
    <source>
        <dbReference type="ARBA" id="ARBA00022771"/>
    </source>
</evidence>
<accession>A0A974BTG2</accession>
<gene>
    <name evidence="6" type="ORF">XELAEV_18046323mg</name>
</gene>
<dbReference type="PROSITE" id="PS50835">
    <property type="entry name" value="IG_LIKE"/>
    <property type="match status" value="1"/>
</dbReference>
<sequence>MAGDSGKGSQCQPEGEDFTFGQEATGLSLNTMEAGRNVSVSNDGRTVSCVTTNRHPPEITYRWYGQTISRRCFPSGHHFWDVEGSEPGYWRVGVAYPTIETAEYEDWLGNNNQSWALCRWANNNTYTVRHDGKETKLCNAPSCRKIRISLDYEAGRLSFYELSDPIRHLYTFTAKFTQPLHAAFAVWVGNASVTIIS</sequence>
<dbReference type="Pfam" id="PF00622">
    <property type="entry name" value="SPRY"/>
    <property type="match status" value="1"/>
</dbReference>
<feature type="domain" description="B30.2/SPRY" evidence="4">
    <location>
        <begin position="7"/>
        <end position="197"/>
    </location>
</feature>
<evidence type="ECO:0008006" key="8">
    <source>
        <dbReference type="Google" id="ProtNLM"/>
    </source>
</evidence>
<feature type="domain" description="Ig-like" evidence="5">
    <location>
        <begin position="13"/>
        <end position="64"/>
    </location>
</feature>
<dbReference type="PANTHER" id="PTHR25465">
    <property type="entry name" value="B-BOX DOMAIN CONTAINING"/>
    <property type="match status" value="1"/>
</dbReference>
<evidence type="ECO:0000256" key="1">
    <source>
        <dbReference type="ARBA" id="ARBA00022723"/>
    </source>
</evidence>